<comment type="caution">
    <text evidence="4">The sequence shown here is derived from an EMBL/GenBank/DDBJ whole genome shotgun (WGS) entry which is preliminary data.</text>
</comment>
<keyword evidence="1" id="KW-0808">Transferase</keyword>
<reference evidence="4" key="1">
    <citation type="submission" date="2020-10" db="EMBL/GenBank/DDBJ databases">
        <authorList>
            <person name="Gilroy R."/>
        </authorList>
    </citation>
    <scope>NUCLEOTIDE SEQUENCE</scope>
    <source>
        <strain evidence="4">2889</strain>
    </source>
</reference>
<dbReference type="InterPro" id="IPR014729">
    <property type="entry name" value="Rossmann-like_a/b/a_fold"/>
</dbReference>
<keyword evidence="2" id="KW-0548">Nucleotidyltransferase</keyword>
<dbReference type="InterPro" id="IPR050385">
    <property type="entry name" value="Archaeal_FAD_synthase"/>
</dbReference>
<feature type="domain" description="Cytidyltransferase-like" evidence="3">
    <location>
        <begin position="40"/>
        <end position="129"/>
    </location>
</feature>
<evidence type="ECO:0000259" key="3">
    <source>
        <dbReference type="Pfam" id="PF01467"/>
    </source>
</evidence>
<evidence type="ECO:0000313" key="5">
    <source>
        <dbReference type="Proteomes" id="UP000823612"/>
    </source>
</evidence>
<dbReference type="Proteomes" id="UP000823612">
    <property type="component" value="Unassembled WGS sequence"/>
</dbReference>
<proteinExistence type="predicted"/>
<organism evidence="4 5">
    <name type="scientific">Candidatus Pullibacteroides excrementavium</name>
    <dbReference type="NCBI Taxonomy" id="2840905"/>
    <lineage>
        <taxon>Bacteria</taxon>
        <taxon>Pseudomonadati</taxon>
        <taxon>Bacteroidota</taxon>
        <taxon>Bacteroidia</taxon>
        <taxon>Bacteroidales</taxon>
        <taxon>Candidatus Pullibacteroides</taxon>
    </lineage>
</organism>
<dbReference type="PANTHER" id="PTHR43793:SF2">
    <property type="entry name" value="BIFUNCTIONAL PROTEIN HLDE"/>
    <property type="match status" value="1"/>
</dbReference>
<dbReference type="Pfam" id="PF01467">
    <property type="entry name" value="CTP_transf_like"/>
    <property type="match status" value="1"/>
</dbReference>
<name>A0A9D9DRR8_9BACT</name>
<evidence type="ECO:0000256" key="2">
    <source>
        <dbReference type="ARBA" id="ARBA00022695"/>
    </source>
</evidence>
<dbReference type="InterPro" id="IPR004821">
    <property type="entry name" value="Cyt_trans-like"/>
</dbReference>
<evidence type="ECO:0000256" key="1">
    <source>
        <dbReference type="ARBA" id="ARBA00022679"/>
    </source>
</evidence>
<dbReference type="EMBL" id="JADIMZ010000025">
    <property type="protein sequence ID" value="MBO8431997.1"/>
    <property type="molecule type" value="Genomic_DNA"/>
</dbReference>
<sequence>MEEHKDPTRLEHVQKKMREGIILDRWIAYWHFRNYRIGFTYGSFDPLNPRCVEFLYQAVESLKTLVVGLYSDAMIRKLTGKEPVMKQEDRALMLGGLECVDAVVILDEEAPKALIERVRPCRIAVKDDAQAAAVDSFKAEDVEIWRPDSQAE</sequence>
<dbReference type="Gene3D" id="3.40.50.620">
    <property type="entry name" value="HUPs"/>
    <property type="match status" value="1"/>
</dbReference>
<gene>
    <name evidence="4" type="ORF">IAB08_01720</name>
</gene>
<protein>
    <recommendedName>
        <fullName evidence="3">Cytidyltransferase-like domain-containing protein</fullName>
    </recommendedName>
</protein>
<dbReference type="PANTHER" id="PTHR43793">
    <property type="entry name" value="FAD SYNTHASE"/>
    <property type="match status" value="1"/>
</dbReference>
<dbReference type="GO" id="GO:0016779">
    <property type="term" value="F:nucleotidyltransferase activity"/>
    <property type="evidence" value="ECO:0007669"/>
    <property type="project" value="UniProtKB-KW"/>
</dbReference>
<accession>A0A9D9DRR8</accession>
<dbReference type="AlphaFoldDB" id="A0A9D9DRR8"/>
<dbReference type="SUPFAM" id="SSF52374">
    <property type="entry name" value="Nucleotidylyl transferase"/>
    <property type="match status" value="1"/>
</dbReference>
<reference evidence="4" key="2">
    <citation type="journal article" date="2021" name="PeerJ">
        <title>Extensive microbial diversity within the chicken gut microbiome revealed by metagenomics and culture.</title>
        <authorList>
            <person name="Gilroy R."/>
            <person name="Ravi A."/>
            <person name="Getino M."/>
            <person name="Pursley I."/>
            <person name="Horton D.L."/>
            <person name="Alikhan N.F."/>
            <person name="Baker D."/>
            <person name="Gharbi K."/>
            <person name="Hall N."/>
            <person name="Watson M."/>
            <person name="Adriaenssens E.M."/>
            <person name="Foster-Nyarko E."/>
            <person name="Jarju S."/>
            <person name="Secka A."/>
            <person name="Antonio M."/>
            <person name="Oren A."/>
            <person name="Chaudhuri R.R."/>
            <person name="La Ragione R."/>
            <person name="Hildebrand F."/>
            <person name="Pallen M.J."/>
        </authorList>
    </citation>
    <scope>NUCLEOTIDE SEQUENCE</scope>
    <source>
        <strain evidence="4">2889</strain>
    </source>
</reference>
<evidence type="ECO:0000313" key="4">
    <source>
        <dbReference type="EMBL" id="MBO8431997.1"/>
    </source>
</evidence>